<dbReference type="Pfam" id="PF14054">
    <property type="entry name" value="DUF4249"/>
    <property type="match status" value="1"/>
</dbReference>
<proteinExistence type="predicted"/>
<keyword evidence="1" id="KW-0732">Signal</keyword>
<feature type="signal peptide" evidence="1">
    <location>
        <begin position="1"/>
        <end position="23"/>
    </location>
</feature>
<evidence type="ECO:0008006" key="4">
    <source>
        <dbReference type="Google" id="ProtNLM"/>
    </source>
</evidence>
<name>A0A1H2WVK1_9FLAO</name>
<organism evidence="2 3">
    <name type="scientific">Lutibacter oricola</name>
    <dbReference type="NCBI Taxonomy" id="762486"/>
    <lineage>
        <taxon>Bacteria</taxon>
        <taxon>Pseudomonadati</taxon>
        <taxon>Bacteroidota</taxon>
        <taxon>Flavobacteriia</taxon>
        <taxon>Flavobacteriales</taxon>
        <taxon>Flavobacteriaceae</taxon>
        <taxon>Lutibacter</taxon>
    </lineage>
</organism>
<reference evidence="2 3" key="1">
    <citation type="submission" date="2016-10" db="EMBL/GenBank/DDBJ databases">
        <authorList>
            <person name="de Groot N.N."/>
        </authorList>
    </citation>
    <scope>NUCLEOTIDE SEQUENCE [LARGE SCALE GENOMIC DNA]</scope>
    <source>
        <strain evidence="2 3">DSM 24956</strain>
    </source>
</reference>
<dbReference type="AlphaFoldDB" id="A0A1H2WVK1"/>
<feature type="chain" id="PRO_5011581293" description="DUF4249 domain-containing protein" evidence="1">
    <location>
        <begin position="24"/>
        <end position="273"/>
    </location>
</feature>
<dbReference type="RefSeq" id="WP_090121205.1">
    <property type="nucleotide sequence ID" value="NZ_FNNJ01000002.1"/>
</dbReference>
<protein>
    <recommendedName>
        <fullName evidence="4">DUF4249 domain-containing protein</fullName>
    </recommendedName>
</protein>
<dbReference type="PROSITE" id="PS51257">
    <property type="entry name" value="PROKAR_LIPOPROTEIN"/>
    <property type="match status" value="1"/>
</dbReference>
<dbReference type="InterPro" id="IPR025345">
    <property type="entry name" value="DUF4249"/>
</dbReference>
<dbReference type="EMBL" id="FNNJ01000002">
    <property type="protein sequence ID" value="SDW84577.1"/>
    <property type="molecule type" value="Genomic_DNA"/>
</dbReference>
<sequence length="273" mass="30552">MKNTYIKLAITCLVLLVVSCTETVDVDVPDGGERLVVEASILWEKGTTGQNQEIILSKSTEYFANELDVPVTGAVVSIINNDTNETFEFQGSGNGTYNSTNFNPVIGNSYTLTINYNGEHYEATEIFTAGVEISSVEQTLESRINEDVIVLKVYYDDPEATKDYYMGEFIPSHKPLIALESSDDKFYNGNNFFIRYDEEDLASGVTVQVKLHGISEDFYNYIEVLTSQLGEDGPFQTTPSRLKGNCTNINNLEEEVLGYFRLNEVDVENILIE</sequence>
<keyword evidence="3" id="KW-1185">Reference proteome</keyword>
<evidence type="ECO:0000313" key="2">
    <source>
        <dbReference type="EMBL" id="SDW84577.1"/>
    </source>
</evidence>
<dbReference type="STRING" id="762486.SAMN05444411_102297"/>
<evidence type="ECO:0000256" key="1">
    <source>
        <dbReference type="SAM" id="SignalP"/>
    </source>
</evidence>
<gene>
    <name evidence="2" type="ORF">SAMN05444411_102297</name>
</gene>
<dbReference type="OrthoDB" id="1430047at2"/>
<dbReference type="Proteomes" id="UP000199595">
    <property type="component" value="Unassembled WGS sequence"/>
</dbReference>
<accession>A0A1H2WVK1</accession>
<evidence type="ECO:0000313" key="3">
    <source>
        <dbReference type="Proteomes" id="UP000199595"/>
    </source>
</evidence>